<dbReference type="PANTHER" id="PTHR11961">
    <property type="entry name" value="CYTOCHROME C"/>
    <property type="match status" value="1"/>
</dbReference>
<dbReference type="STRING" id="42157.A0A182E3Q7"/>
<evidence type="ECO:0000256" key="17">
    <source>
        <dbReference type="ARBA" id="ARBA00030250"/>
    </source>
</evidence>
<dbReference type="InterPro" id="IPR002327">
    <property type="entry name" value="Cyt_c_1A/1B"/>
</dbReference>
<keyword evidence="10" id="KW-0653">Protein transport</keyword>
<protein>
    <recommendedName>
        <fullName evidence="5">Nucleoporin NUP35</fullName>
    </recommendedName>
    <alternativeName>
        <fullName evidence="17">35 kDa nucleoporin</fullName>
    </alternativeName>
    <alternativeName>
        <fullName evidence="16">Nucleoporin NUP53</fullName>
    </alternativeName>
</protein>
<evidence type="ECO:0000256" key="10">
    <source>
        <dbReference type="ARBA" id="ARBA00022927"/>
    </source>
</evidence>
<evidence type="ECO:0000256" key="13">
    <source>
        <dbReference type="ARBA" id="ARBA00023010"/>
    </source>
</evidence>
<feature type="region of interest" description="Disordered" evidence="20">
    <location>
        <begin position="50"/>
        <end position="69"/>
    </location>
</feature>
<evidence type="ECO:0000256" key="15">
    <source>
        <dbReference type="ARBA" id="ARBA00023242"/>
    </source>
</evidence>
<dbReference type="SUPFAM" id="SSF46626">
    <property type="entry name" value="Cytochrome c"/>
    <property type="match status" value="1"/>
</dbReference>
<evidence type="ECO:0000313" key="25">
    <source>
        <dbReference type="WBParaSite" id="nOo.2.0.1.t02616-RA"/>
    </source>
</evidence>
<dbReference type="GO" id="GO:0020037">
    <property type="term" value="F:heme binding"/>
    <property type="evidence" value="ECO:0007669"/>
    <property type="project" value="InterPro"/>
</dbReference>
<dbReference type="FunFam" id="1.10.760.10:FF:000001">
    <property type="entry name" value="Cytochrome c iso-1"/>
    <property type="match status" value="1"/>
</dbReference>
<evidence type="ECO:0000256" key="11">
    <source>
        <dbReference type="ARBA" id="ARBA00022982"/>
    </source>
</evidence>
<dbReference type="EMBL" id="UYRW01000427">
    <property type="protein sequence ID" value="VDK66690.1"/>
    <property type="molecule type" value="Genomic_DNA"/>
</dbReference>
<dbReference type="SUPFAM" id="SSF54928">
    <property type="entry name" value="RNA-binding domain, RBD"/>
    <property type="match status" value="1"/>
</dbReference>
<dbReference type="GO" id="GO:0051028">
    <property type="term" value="P:mRNA transport"/>
    <property type="evidence" value="ECO:0007669"/>
    <property type="project" value="UniProtKB-UniRule"/>
</dbReference>
<keyword evidence="12 18" id="KW-0408">Iron</keyword>
<dbReference type="GO" id="GO:0005643">
    <property type="term" value="C:nuclear pore"/>
    <property type="evidence" value="ECO:0007669"/>
    <property type="project" value="UniProtKB-SubCell"/>
</dbReference>
<evidence type="ECO:0000256" key="18">
    <source>
        <dbReference type="PROSITE-ProRule" id="PRU00433"/>
    </source>
</evidence>
<evidence type="ECO:0000256" key="9">
    <source>
        <dbReference type="ARBA" id="ARBA00022816"/>
    </source>
</evidence>
<keyword evidence="9 19" id="KW-0509">mRNA transport</keyword>
<dbReference type="GO" id="GO:0046872">
    <property type="term" value="F:metal ion binding"/>
    <property type="evidence" value="ECO:0007669"/>
    <property type="project" value="UniProtKB-KW"/>
</dbReference>
<keyword evidence="6 19" id="KW-0813">Transport</keyword>
<keyword evidence="13" id="KW-0811">Translocation</keyword>
<dbReference type="FunFam" id="3.30.70.330:FF:000095">
    <property type="entry name" value="Putative Nucleoporin NUP53"/>
    <property type="match status" value="1"/>
</dbReference>
<dbReference type="Gene3D" id="3.30.70.330">
    <property type="match status" value="1"/>
</dbReference>
<evidence type="ECO:0000256" key="1">
    <source>
        <dbReference type="ARBA" id="ARBA00004567"/>
    </source>
</evidence>
<evidence type="ECO:0000259" key="21">
    <source>
        <dbReference type="PROSITE" id="PS51007"/>
    </source>
</evidence>
<organism evidence="25">
    <name type="scientific">Onchocerca ochengi</name>
    <name type="common">Filarial nematode worm</name>
    <dbReference type="NCBI Taxonomy" id="42157"/>
    <lineage>
        <taxon>Eukaryota</taxon>
        <taxon>Metazoa</taxon>
        <taxon>Ecdysozoa</taxon>
        <taxon>Nematoda</taxon>
        <taxon>Chromadorea</taxon>
        <taxon>Rhabditida</taxon>
        <taxon>Spirurina</taxon>
        <taxon>Spiruromorpha</taxon>
        <taxon>Filarioidea</taxon>
        <taxon>Onchocercidae</taxon>
        <taxon>Onchocerca</taxon>
    </lineage>
</organism>
<dbReference type="InterPro" id="IPR036909">
    <property type="entry name" value="Cyt_c-like_dom_sf"/>
</dbReference>
<dbReference type="Pfam" id="PF00034">
    <property type="entry name" value="Cytochrom_C"/>
    <property type="match status" value="1"/>
</dbReference>
<evidence type="ECO:0000256" key="12">
    <source>
        <dbReference type="ARBA" id="ARBA00023004"/>
    </source>
</evidence>
<evidence type="ECO:0000256" key="7">
    <source>
        <dbReference type="ARBA" id="ARBA00022617"/>
    </source>
</evidence>
<sequence>MKKELEIAENCEIVRSSSVGYYSERKEEERRTEVPISHVSTMISGTENSMFSDSSRLSNSNTGSFTAQHATPNFLFGSRNRRRSLIASFDSDTPEKRSTDQSDILRSSMTSKSSTQTSKSVHWSPALTQTKHIYSDNVRENFYLDTDLNKSSSKGSEVSIDPPLRSMREELLSPEMVCKDSGSISGNISSILDIHTQEEIAAHWITVFGFSREDATNILKLFARHGTVVAHRFPKEGNWMHLRYSSPIHAQQALSRNGQIIDGRLRLGVLPVDNEELMNLEDDAYLNSFSHTNNENTVQFVHNRSTLSENSLLSGIAPLTSPNTISRPLETSFNSSLISSSARPGIRSLRASFNAIDNYYRSKLSLRCHFRSYSPYNPTISFSDVFLCRCITSFGEWLDGRAIVDWNLDGIIETFCQIYMSKCEHTLQVDEEVEPEKSHGLNNQAHDISVEVDECFLMFPCGLYLCAKFRNEFGYRAVDVNGLTDTDSLLRVGKNSDINSSIVMANKNEMMTKKSRIWNPALDDCCNVTSNDKETISVDFQNGHASQNYPDLMQPYNSTIMQSDYSKGIQHHNTEMSFRLNIMLLPNYLTNTMLNPNFTPFNVPNQNCCAVCGSMFRLTADLQPVWYVFIVCLGLLDYLLGEEERENLHIVMSVPEGDYERGKKLFKMRCLQCHVIDSDANKNGPTLKGVIGRKSGTVDGYPYSTANKNKGVVWTRETLFEYLLDPKKYIPGTKMVFAGLKKPQERADLIKYIEEESAK</sequence>
<feature type="domain" description="Cytochrome c" evidence="21">
    <location>
        <begin position="657"/>
        <end position="757"/>
    </location>
</feature>
<dbReference type="CDD" id="cd12441">
    <property type="entry name" value="RRM_Nup53_like"/>
    <property type="match status" value="1"/>
</dbReference>
<evidence type="ECO:0000313" key="24">
    <source>
        <dbReference type="Proteomes" id="UP000271087"/>
    </source>
</evidence>
<dbReference type="PROSITE" id="PS51007">
    <property type="entry name" value="CYTC"/>
    <property type="match status" value="1"/>
</dbReference>
<feature type="region of interest" description="Disordered" evidence="20">
    <location>
        <begin position="86"/>
        <end position="122"/>
    </location>
</feature>
<dbReference type="Proteomes" id="UP000271087">
    <property type="component" value="Unassembled WGS sequence"/>
</dbReference>
<feature type="domain" description="RRM Nup35-type" evidence="22">
    <location>
        <begin position="199"/>
        <end position="279"/>
    </location>
</feature>
<dbReference type="InterPro" id="IPR009056">
    <property type="entry name" value="Cyt_c-like_dom"/>
</dbReference>
<evidence type="ECO:0000256" key="14">
    <source>
        <dbReference type="ARBA" id="ARBA00023132"/>
    </source>
</evidence>
<reference evidence="23 24" key="2">
    <citation type="submission" date="2018-08" db="EMBL/GenBank/DDBJ databases">
        <authorList>
            <person name="Laetsch R D."/>
            <person name="Stevens L."/>
            <person name="Kumar S."/>
            <person name="Blaxter L. M."/>
        </authorList>
    </citation>
    <scope>NUCLEOTIDE SEQUENCE [LARGE SCALE GENOMIC DNA]</scope>
</reference>
<feature type="compositionally biased region" description="Low complexity" evidence="20">
    <location>
        <begin position="107"/>
        <end position="120"/>
    </location>
</feature>
<dbReference type="OrthoDB" id="10015491at2759"/>
<keyword evidence="7 18" id="KW-0349">Heme</keyword>
<evidence type="ECO:0000256" key="16">
    <source>
        <dbReference type="ARBA" id="ARBA00029997"/>
    </source>
</evidence>
<evidence type="ECO:0000256" key="8">
    <source>
        <dbReference type="ARBA" id="ARBA00022723"/>
    </source>
</evidence>
<dbReference type="WBParaSite" id="nOo.2.0.1.t02616-RA">
    <property type="protein sequence ID" value="nOo.2.0.1.t02616-RA"/>
    <property type="gene ID" value="nOo.2.0.1.g02616"/>
</dbReference>
<reference evidence="25" key="1">
    <citation type="submission" date="2016-06" db="UniProtKB">
        <authorList>
            <consortium name="WormBaseParasite"/>
        </authorList>
    </citation>
    <scope>IDENTIFICATION</scope>
</reference>
<dbReference type="GO" id="GO:0005758">
    <property type="term" value="C:mitochondrial intermembrane space"/>
    <property type="evidence" value="ECO:0007669"/>
    <property type="project" value="UniProtKB-SubCell"/>
</dbReference>
<comment type="similarity">
    <text evidence="4">Belongs to the Nup35 family.</text>
</comment>
<evidence type="ECO:0000256" key="3">
    <source>
        <dbReference type="ARBA" id="ARBA00006488"/>
    </source>
</evidence>
<dbReference type="PROSITE" id="PS51472">
    <property type="entry name" value="RRM_NUP35"/>
    <property type="match status" value="1"/>
</dbReference>
<dbReference type="InterPro" id="IPR007846">
    <property type="entry name" value="RRM_NUP35_dom"/>
</dbReference>
<evidence type="ECO:0000313" key="23">
    <source>
        <dbReference type="EMBL" id="VDK66690.1"/>
    </source>
</evidence>
<evidence type="ECO:0000259" key="22">
    <source>
        <dbReference type="PROSITE" id="PS51472"/>
    </source>
</evidence>
<comment type="similarity">
    <text evidence="3">Belongs to the cytochrome c family.</text>
</comment>
<dbReference type="InterPro" id="IPR012677">
    <property type="entry name" value="Nucleotide-bd_a/b_plait_sf"/>
</dbReference>
<dbReference type="GO" id="GO:0015031">
    <property type="term" value="P:protein transport"/>
    <property type="evidence" value="ECO:0007669"/>
    <property type="project" value="UniProtKB-KW"/>
</dbReference>
<proteinExistence type="inferred from homology"/>
<accession>A0A182E3Q7</accession>
<evidence type="ECO:0000256" key="6">
    <source>
        <dbReference type="ARBA" id="ARBA00022448"/>
    </source>
</evidence>
<dbReference type="GO" id="GO:0009055">
    <property type="term" value="F:electron transfer activity"/>
    <property type="evidence" value="ECO:0007669"/>
    <property type="project" value="InterPro"/>
</dbReference>
<evidence type="ECO:0000256" key="5">
    <source>
        <dbReference type="ARBA" id="ARBA00016439"/>
    </source>
</evidence>
<name>A0A182E3Q7_ONCOC</name>
<gene>
    <name evidence="23" type="ORF">NOO_LOCUS2616</name>
</gene>
<dbReference type="AlphaFoldDB" id="A0A182E3Q7"/>
<evidence type="ECO:0000256" key="20">
    <source>
        <dbReference type="SAM" id="MobiDB-lite"/>
    </source>
</evidence>
<evidence type="ECO:0000256" key="19">
    <source>
        <dbReference type="PROSITE-ProRule" id="PRU00804"/>
    </source>
</evidence>
<dbReference type="Gene3D" id="1.10.760.10">
    <property type="entry name" value="Cytochrome c-like domain"/>
    <property type="match status" value="1"/>
</dbReference>
<keyword evidence="15 19" id="KW-0539">Nucleus</keyword>
<keyword evidence="11" id="KW-0249">Electron transport</keyword>
<keyword evidence="8 18" id="KW-0479">Metal-binding</keyword>
<comment type="subcellular location">
    <subcellularLocation>
        <location evidence="2">Mitochondrion intermembrane space</location>
    </subcellularLocation>
    <subcellularLocation>
        <location evidence="1">Nucleus</location>
        <location evidence="1">Nuclear pore complex</location>
    </subcellularLocation>
</comment>
<keyword evidence="14 19" id="KW-0906">Nuclear pore complex</keyword>
<evidence type="ECO:0000256" key="4">
    <source>
        <dbReference type="ARBA" id="ARBA00009454"/>
    </source>
</evidence>
<dbReference type="PRINTS" id="PR00604">
    <property type="entry name" value="CYTCHRMECIAB"/>
</dbReference>
<dbReference type="Pfam" id="PF05172">
    <property type="entry name" value="RRM_Nup35"/>
    <property type="match status" value="1"/>
</dbReference>
<dbReference type="GO" id="GO:0003676">
    <property type="term" value="F:nucleic acid binding"/>
    <property type="evidence" value="ECO:0007669"/>
    <property type="project" value="InterPro"/>
</dbReference>
<dbReference type="InterPro" id="IPR035979">
    <property type="entry name" value="RBD_domain_sf"/>
</dbReference>
<keyword evidence="24" id="KW-1185">Reference proteome</keyword>
<evidence type="ECO:0000256" key="2">
    <source>
        <dbReference type="ARBA" id="ARBA00004569"/>
    </source>
</evidence>